<dbReference type="InterPro" id="IPR056884">
    <property type="entry name" value="NPHP3-like_N"/>
</dbReference>
<evidence type="ECO:0000259" key="3">
    <source>
        <dbReference type="Pfam" id="PF24883"/>
    </source>
</evidence>
<name>A0A9P8ICU5_9PEZI</name>
<organism evidence="4 5">
    <name type="scientific">Glutinoglossum americanum</name>
    <dbReference type="NCBI Taxonomy" id="1670608"/>
    <lineage>
        <taxon>Eukaryota</taxon>
        <taxon>Fungi</taxon>
        <taxon>Dikarya</taxon>
        <taxon>Ascomycota</taxon>
        <taxon>Pezizomycotina</taxon>
        <taxon>Geoglossomycetes</taxon>
        <taxon>Geoglossales</taxon>
        <taxon>Geoglossaceae</taxon>
        <taxon>Glutinoglossum</taxon>
    </lineage>
</organism>
<dbReference type="OrthoDB" id="61900at2759"/>
<dbReference type="PANTHER" id="PTHR10039">
    <property type="entry name" value="AMELOGENIN"/>
    <property type="match status" value="1"/>
</dbReference>
<feature type="domain" description="DUF7708" evidence="2">
    <location>
        <begin position="78"/>
        <end position="178"/>
    </location>
</feature>
<dbReference type="Proteomes" id="UP000698800">
    <property type="component" value="Unassembled WGS sequence"/>
</dbReference>
<evidence type="ECO:0000313" key="5">
    <source>
        <dbReference type="Proteomes" id="UP000698800"/>
    </source>
</evidence>
<keyword evidence="5" id="KW-1185">Reference proteome</keyword>
<feature type="domain" description="Nephrocystin 3-like N-terminal" evidence="3">
    <location>
        <begin position="294"/>
        <end position="446"/>
    </location>
</feature>
<dbReference type="PANTHER" id="PTHR10039:SF14">
    <property type="entry name" value="NACHT DOMAIN-CONTAINING PROTEIN"/>
    <property type="match status" value="1"/>
</dbReference>
<reference evidence="4" key="1">
    <citation type="submission" date="2021-03" db="EMBL/GenBank/DDBJ databases">
        <title>Comparative genomics and phylogenomic investigation of the class Geoglossomycetes provide insights into ecological specialization and systematics.</title>
        <authorList>
            <person name="Melie T."/>
            <person name="Pirro S."/>
            <person name="Miller A.N."/>
            <person name="Quandt A."/>
        </authorList>
    </citation>
    <scope>NUCLEOTIDE SEQUENCE</scope>
    <source>
        <strain evidence="4">GBOQ0MN5Z8</strain>
    </source>
</reference>
<proteinExistence type="predicted"/>
<accession>A0A9P8ICU5</accession>
<evidence type="ECO:0000313" key="4">
    <source>
        <dbReference type="EMBL" id="KAH0545285.1"/>
    </source>
</evidence>
<dbReference type="Pfam" id="PF24809">
    <property type="entry name" value="DUF7708"/>
    <property type="match status" value="1"/>
</dbReference>
<dbReference type="InterPro" id="IPR056125">
    <property type="entry name" value="DUF7708"/>
</dbReference>
<dbReference type="Pfam" id="PF24883">
    <property type="entry name" value="NPHP3_N"/>
    <property type="match status" value="1"/>
</dbReference>
<evidence type="ECO:0000259" key="2">
    <source>
        <dbReference type="Pfam" id="PF24809"/>
    </source>
</evidence>
<dbReference type="EMBL" id="JAGHQL010000007">
    <property type="protein sequence ID" value="KAH0545285.1"/>
    <property type="molecule type" value="Genomic_DNA"/>
</dbReference>
<comment type="caution">
    <text evidence="4">The sequence shown here is derived from an EMBL/GenBank/DDBJ whole genome shotgun (WGS) entry which is preliminary data.</text>
</comment>
<protein>
    <submittedName>
        <fullName evidence="4">Uncharacterized protein</fullName>
    </submittedName>
</protein>
<sequence>MFSASQSSFYHSFYAPAQDACAKSQQRLRKLKLQDEEHLLLQSSIKPEDIVSKLLQIQTEQEERTSKSTSTGKATSDFFNSFCTFADNISQVVTVLLPQSPAYSVTFGMLFILFKAVVTRKDREESLLAYIGIIGSRLPLMDFYKTVFPTDALKASVARIYVHIMRLLDEAIVYYRSTMNDLKDAGHIAQAADMMEVVTDTGIVVAKLHESFTNKANAIGTSMEILNSKLDELTLESGYLLHFETVKHARSLQEVLLAGGRDAEEELDAILSLGFHLSQKDHWENNGVLQSLFEWSRNERDELLWIGGMSGNHGTWVTELSADVVQALQPQLVTLLYVFCDRPNSERLTAMDLVRRLLIQLLDLHPQLAYRRPELCNTWRFQKAVTFGQIWRIFQQLAASVPNLFIVIDRVEECLADEQADLVRQLLPSLIGLACSLKEVSVLLTSTMDPPEEIHELPFYQTYIDTSKKAKRR</sequence>
<gene>
    <name evidence="4" type="ORF">FGG08_000584</name>
</gene>
<keyword evidence="1" id="KW-0677">Repeat</keyword>
<dbReference type="AlphaFoldDB" id="A0A9P8ICU5"/>
<evidence type="ECO:0000256" key="1">
    <source>
        <dbReference type="ARBA" id="ARBA00022737"/>
    </source>
</evidence>